<dbReference type="KEGG" id="tet:TTHERM_00497840"/>
<evidence type="ECO:0000313" key="2">
    <source>
        <dbReference type="EMBL" id="EAS07730.1"/>
    </source>
</evidence>
<dbReference type="Proteomes" id="UP000009168">
    <property type="component" value="Unassembled WGS sequence"/>
</dbReference>
<keyword evidence="3" id="KW-1185">Reference proteome</keyword>
<organism evidence="2 3">
    <name type="scientific">Tetrahymena thermophila (strain SB210)</name>
    <dbReference type="NCBI Taxonomy" id="312017"/>
    <lineage>
        <taxon>Eukaryota</taxon>
        <taxon>Sar</taxon>
        <taxon>Alveolata</taxon>
        <taxon>Ciliophora</taxon>
        <taxon>Intramacronucleata</taxon>
        <taxon>Oligohymenophorea</taxon>
        <taxon>Hymenostomatida</taxon>
        <taxon>Tetrahymenina</taxon>
        <taxon>Tetrahymenidae</taxon>
        <taxon>Tetrahymena</taxon>
    </lineage>
</organism>
<dbReference type="GeneID" id="7835341"/>
<dbReference type="EMBL" id="GG662212">
    <property type="protein sequence ID" value="EAS07730.1"/>
    <property type="molecule type" value="Genomic_DNA"/>
</dbReference>
<name>I7LY55_TETTS</name>
<evidence type="ECO:0000256" key="1">
    <source>
        <dbReference type="SAM" id="MobiDB-lite"/>
    </source>
</evidence>
<dbReference type="RefSeq" id="XP_001027972.1">
    <property type="nucleotide sequence ID" value="XM_001027972.1"/>
</dbReference>
<proteinExistence type="predicted"/>
<reference evidence="3" key="1">
    <citation type="journal article" date="2006" name="PLoS Biol.">
        <title>Macronuclear genome sequence of the ciliate Tetrahymena thermophila, a model eukaryote.</title>
        <authorList>
            <person name="Eisen J.A."/>
            <person name="Coyne R.S."/>
            <person name="Wu M."/>
            <person name="Wu D."/>
            <person name="Thiagarajan M."/>
            <person name="Wortman J.R."/>
            <person name="Badger J.H."/>
            <person name="Ren Q."/>
            <person name="Amedeo P."/>
            <person name="Jones K.M."/>
            <person name="Tallon L.J."/>
            <person name="Delcher A.L."/>
            <person name="Salzberg S.L."/>
            <person name="Silva J.C."/>
            <person name="Haas B.J."/>
            <person name="Majoros W.H."/>
            <person name="Farzad M."/>
            <person name="Carlton J.M."/>
            <person name="Smith R.K. Jr."/>
            <person name="Garg J."/>
            <person name="Pearlman R.E."/>
            <person name="Karrer K.M."/>
            <person name="Sun L."/>
            <person name="Manning G."/>
            <person name="Elde N.C."/>
            <person name="Turkewitz A.P."/>
            <person name="Asai D.J."/>
            <person name="Wilkes D.E."/>
            <person name="Wang Y."/>
            <person name="Cai H."/>
            <person name="Collins K."/>
            <person name="Stewart B.A."/>
            <person name="Lee S.R."/>
            <person name="Wilamowska K."/>
            <person name="Weinberg Z."/>
            <person name="Ruzzo W.L."/>
            <person name="Wloga D."/>
            <person name="Gaertig J."/>
            <person name="Frankel J."/>
            <person name="Tsao C.-C."/>
            <person name="Gorovsky M.A."/>
            <person name="Keeling P.J."/>
            <person name="Waller R.F."/>
            <person name="Patron N.J."/>
            <person name="Cherry J.M."/>
            <person name="Stover N.A."/>
            <person name="Krieger C.J."/>
            <person name="del Toro C."/>
            <person name="Ryder H.F."/>
            <person name="Williamson S.C."/>
            <person name="Barbeau R.A."/>
            <person name="Hamilton E.P."/>
            <person name="Orias E."/>
        </authorList>
    </citation>
    <scope>NUCLEOTIDE SEQUENCE [LARGE SCALE GENOMIC DNA]</scope>
    <source>
        <strain evidence="3">SB210</strain>
    </source>
</reference>
<evidence type="ECO:0000313" key="3">
    <source>
        <dbReference type="Proteomes" id="UP000009168"/>
    </source>
</evidence>
<gene>
    <name evidence="2" type="ORF">TTHERM_00497840</name>
</gene>
<sequence>MNEEQDDITEEEMYEFLQKECEDLIDQYEKIRQENEQEFKLSENHLNRYTEQQNEDENEFGSNPEFNIPENLDSKEDIEKYKDKLLEEKRALESQFIDVNIDIQRKKRQIEDFHSELENTKKGIQLMESKIQEKDKAIKILEEHIEKFKQF</sequence>
<dbReference type="HOGENOM" id="CLU_1735134_0_0_1"/>
<accession>I7LY55</accession>
<protein>
    <submittedName>
        <fullName evidence="2">Uncharacterized protein</fullName>
    </submittedName>
</protein>
<dbReference type="InParanoid" id="I7LY55"/>
<feature type="region of interest" description="Disordered" evidence="1">
    <location>
        <begin position="46"/>
        <end position="70"/>
    </location>
</feature>
<dbReference type="AlphaFoldDB" id="I7LY55"/>